<keyword evidence="2" id="KW-0812">Transmembrane</keyword>
<name>Q8KZ72_9PROT</name>
<feature type="transmembrane region" description="Helical" evidence="2">
    <location>
        <begin position="36"/>
        <end position="55"/>
    </location>
</feature>
<feature type="compositionally biased region" description="Polar residues" evidence="1">
    <location>
        <begin position="1"/>
        <end position="14"/>
    </location>
</feature>
<gene>
    <name evidence="3" type="ORF">MBMO_EBAC000-29C02.7</name>
</gene>
<feature type="compositionally biased region" description="Low complexity" evidence="1">
    <location>
        <begin position="15"/>
        <end position="24"/>
    </location>
</feature>
<dbReference type="EMBL" id="AE008920">
    <property type="protein sequence ID" value="AAM48601.1"/>
    <property type="molecule type" value="Genomic_DNA"/>
</dbReference>
<keyword evidence="2" id="KW-0472">Membrane</keyword>
<sequence>MSPKNYNNTPRQQPMTGGTMTTTKRNTERKTVWEHLQFRMLFLTMFVWFLGQAAVNRLKLVRQHELNCWQEAKRAASSVAPYAFMRI</sequence>
<dbReference type="AlphaFoldDB" id="Q8KZ72"/>
<feature type="region of interest" description="Disordered" evidence="1">
    <location>
        <begin position="1"/>
        <end position="26"/>
    </location>
</feature>
<protein>
    <submittedName>
        <fullName evidence="3">Uncharacterized protein</fullName>
    </submittedName>
</protein>
<accession>Q8KZ72</accession>
<proteinExistence type="predicted"/>
<reference evidence="3" key="1">
    <citation type="journal article" date="2002" name="Nature">
        <title>Unsuspected diversity among marine aerobic anoxygenic phototrophs.</title>
        <authorList>
            <person name="Beja O."/>
            <person name="Suzuki M.T."/>
            <person name="Heidelberg J.F."/>
            <person name="Nelson W.C."/>
            <person name="Preston C.M."/>
            <person name="Hamada T."/>
            <person name="Eisen J.A."/>
            <person name="Fraser C.M."/>
            <person name="DeLong E.F."/>
        </authorList>
    </citation>
    <scope>NUCLEOTIDE SEQUENCE</scope>
</reference>
<evidence type="ECO:0000256" key="1">
    <source>
        <dbReference type="SAM" id="MobiDB-lite"/>
    </source>
</evidence>
<evidence type="ECO:0000256" key="2">
    <source>
        <dbReference type="SAM" id="Phobius"/>
    </source>
</evidence>
<organism evidence="3">
    <name type="scientific">uncultured marine proteobacterium</name>
    <dbReference type="NCBI Taxonomy" id="482892"/>
    <lineage>
        <taxon>Bacteria</taxon>
        <taxon>Pseudomonadati</taxon>
        <taxon>Pseudomonadota</taxon>
        <taxon>environmental samples</taxon>
    </lineage>
</organism>
<evidence type="ECO:0000313" key="3">
    <source>
        <dbReference type="EMBL" id="AAM48601.1"/>
    </source>
</evidence>
<keyword evidence="2" id="KW-1133">Transmembrane helix</keyword>